<dbReference type="Ensembl" id="ENSOTST00005116593.1">
    <property type="protein sequence ID" value="ENSOTSP00005130323.1"/>
    <property type="gene ID" value="ENSOTSG00005069135.1"/>
</dbReference>
<dbReference type="Pfam" id="PF02758">
    <property type="entry name" value="PYRIN"/>
    <property type="match status" value="4"/>
</dbReference>
<dbReference type="Pfam" id="PF13553">
    <property type="entry name" value="FIIND"/>
    <property type="match status" value="1"/>
</dbReference>
<evidence type="ECO:0000259" key="6">
    <source>
        <dbReference type="PROSITE" id="PS51830"/>
    </source>
</evidence>
<evidence type="ECO:0000313" key="7">
    <source>
        <dbReference type="Ensembl" id="ENSOTSP00005130323.1"/>
    </source>
</evidence>
<dbReference type="PANTHER" id="PTHR45690:SF19">
    <property type="entry name" value="NACHT, LRR AND PYD DOMAINS-CONTAINING PROTEIN 3"/>
    <property type="match status" value="1"/>
</dbReference>
<dbReference type="SMART" id="SM01289">
    <property type="entry name" value="PYRIN"/>
    <property type="match status" value="4"/>
</dbReference>
<dbReference type="GO" id="GO:0005829">
    <property type="term" value="C:cytosol"/>
    <property type="evidence" value="ECO:0007669"/>
    <property type="project" value="UniProtKB-SubCell"/>
</dbReference>
<evidence type="ECO:0000313" key="8">
    <source>
        <dbReference type="Proteomes" id="UP000694402"/>
    </source>
</evidence>
<dbReference type="Pfam" id="PF23679">
    <property type="entry name" value="UPA-FIIND"/>
    <property type="match status" value="1"/>
</dbReference>
<dbReference type="InterPro" id="IPR050637">
    <property type="entry name" value="NLRP_innate_immun_reg"/>
</dbReference>
<dbReference type="GeneTree" id="ENSGT00730000111912"/>
<feature type="domain" description="Pyrin" evidence="5">
    <location>
        <begin position="340"/>
        <end position="430"/>
    </location>
</feature>
<reference evidence="8" key="1">
    <citation type="journal article" date="2018" name="PLoS ONE">
        <title>Chinook salmon (Oncorhynchus tshawytscha) genome and transcriptome.</title>
        <authorList>
            <person name="Christensen K.A."/>
            <person name="Leong J.S."/>
            <person name="Sakhrani D."/>
            <person name="Biagi C.A."/>
            <person name="Minkley D.R."/>
            <person name="Withler R.E."/>
            <person name="Rondeau E.B."/>
            <person name="Koop B.F."/>
            <person name="Devlin R.H."/>
        </authorList>
    </citation>
    <scope>NUCLEOTIDE SEQUENCE [LARGE SCALE GENOMIC DNA]</scope>
</reference>
<dbReference type="InterPro" id="IPR004020">
    <property type="entry name" value="DAPIN"/>
</dbReference>
<dbReference type="PROSITE" id="PS50824">
    <property type="entry name" value="DAPIN"/>
    <property type="match status" value="4"/>
</dbReference>
<reference evidence="7" key="3">
    <citation type="submission" date="2025-09" db="UniProtKB">
        <authorList>
            <consortium name="Ensembl"/>
        </authorList>
    </citation>
    <scope>IDENTIFICATION</scope>
</reference>
<dbReference type="GO" id="GO:0050727">
    <property type="term" value="P:regulation of inflammatory response"/>
    <property type="evidence" value="ECO:0007669"/>
    <property type="project" value="TreeGrafter"/>
</dbReference>
<gene>
    <name evidence="7" type="primary">LOC112239070</name>
</gene>
<dbReference type="Proteomes" id="UP000694402">
    <property type="component" value="Unassembled WGS sequence"/>
</dbReference>
<keyword evidence="8" id="KW-1185">Reference proteome</keyword>
<organism evidence="7 8">
    <name type="scientific">Oncorhynchus tshawytscha</name>
    <name type="common">Chinook salmon</name>
    <name type="synonym">Salmo tshawytscha</name>
    <dbReference type="NCBI Taxonomy" id="74940"/>
    <lineage>
        <taxon>Eukaryota</taxon>
        <taxon>Metazoa</taxon>
        <taxon>Chordata</taxon>
        <taxon>Craniata</taxon>
        <taxon>Vertebrata</taxon>
        <taxon>Euteleostomi</taxon>
        <taxon>Actinopterygii</taxon>
        <taxon>Neopterygii</taxon>
        <taxon>Teleostei</taxon>
        <taxon>Protacanthopterygii</taxon>
        <taxon>Salmoniformes</taxon>
        <taxon>Salmonidae</taxon>
        <taxon>Salmoninae</taxon>
        <taxon>Oncorhynchus</taxon>
    </lineage>
</organism>
<dbReference type="PROSITE" id="PS51830">
    <property type="entry name" value="FIIND"/>
    <property type="match status" value="1"/>
</dbReference>
<comment type="subcellular location">
    <subcellularLocation>
        <location evidence="1">Cytoplasm</location>
        <location evidence="1">Cytosol</location>
    </subcellularLocation>
</comment>
<keyword evidence="2" id="KW-0963">Cytoplasm</keyword>
<proteinExistence type="predicted"/>
<dbReference type="PANTHER" id="PTHR45690">
    <property type="entry name" value="NACHT, LRR AND PYD DOMAINS-CONTAINING PROTEIN 12"/>
    <property type="match status" value="1"/>
</dbReference>
<feature type="domain" description="Pyrin" evidence="5">
    <location>
        <begin position="30"/>
        <end position="118"/>
    </location>
</feature>
<feature type="compositionally biased region" description="Polar residues" evidence="4">
    <location>
        <begin position="488"/>
        <end position="525"/>
    </location>
</feature>
<evidence type="ECO:0000256" key="2">
    <source>
        <dbReference type="ARBA" id="ARBA00022490"/>
    </source>
</evidence>
<feature type="region of interest" description="Disordered" evidence="4">
    <location>
        <begin position="874"/>
        <end position="898"/>
    </location>
</feature>
<dbReference type="CDD" id="cd08321">
    <property type="entry name" value="Pyrin_ASC-like"/>
    <property type="match status" value="4"/>
</dbReference>
<name>A0AAZ3QNZ3_ONCTS</name>
<dbReference type="RefSeq" id="XP_042174822.1">
    <property type="nucleotide sequence ID" value="XM_042318888.1"/>
</dbReference>
<reference evidence="7" key="2">
    <citation type="submission" date="2025-08" db="UniProtKB">
        <authorList>
            <consortium name="Ensembl"/>
        </authorList>
    </citation>
    <scope>IDENTIFICATION</scope>
</reference>
<feature type="domain" description="Pyrin" evidence="5">
    <location>
        <begin position="141"/>
        <end position="235"/>
    </location>
</feature>
<evidence type="ECO:0000259" key="5">
    <source>
        <dbReference type="PROSITE" id="PS50824"/>
    </source>
</evidence>
<dbReference type="GeneID" id="112239070"/>
<sequence>MVKSYGPERAVRITLKILRRINLDDLAEKLERDHTGVLLLTSLQELTEDQLKKFQSCGRIFGFPPIPKSQLENTDRQDTVDQMVKRYGLEGAVRNTWRILWRMNLDDLAEKLQRDHTRATTWRRDSSDSDKWRRRKEGLVMRRPSMMDVPALLLTCLEELTEEQLKTFQFYLSSVQLLGLPPIPERQLENTDRQVTVDQMVKRYDPEGAVIITLRILRRMNLDDLAEKLERYHTRVLQELTEDQLKKFQSSGRTCVFPPIPKSQLENTDRQDTVGQMVKTYGPERAVRNTLKILWRIKQHDVAQKLERDHTRATTWWRDSSDSDKWRRRKEGLVMGRPSMTHPVPALLLTTLEELTEEQLKTFQSHLTIGRMLDFPPIPERQLENTDRQNTVDQMVKRYGPEGAVRNIWRILRRMNLDDLAEKLERDHTREPNDPILGQALPISPSPVSRSPSCSSSDTVPSEEEREHVLPAQRVVADTEMEELNCKETTPTVQSAEDPVSNSLTPTVQSAEDPVSNSLTPTVQSAEDPGPSYSYNVLNLTSSWQPSLELCNEFTPNILDHEGNGTYRFQCPSAGLFQCSITGLVFRMEGEAEVLYRTVHWDRRLLSQRGKRPAGPLFMFTCLKGSVCQLHLPHCEIHSEGGCDFLSVAHVTDDDSMEFLHHHETTESHVILNITGFSKYGITKDKEAPVSPIRALVLLFYKLPDDKNSSTLNVLLLPRNVDIDEVCKTRRTRNGDREIYIEVNPNCRLIPDQEYTLSTDLTDEHHIDPKEAEFVDYDSYTNYMPTFQLRLKTVVEEVNLLLEEHGGPENERVWNRLVSLPAPVQVQPHGPVTPVPAAPVRVQPHGPVTPVPAAPVQFQPHGPVIPVPAAPVRVQPHRPAAPTAAVRPSVREDQPDLR</sequence>
<feature type="compositionally biased region" description="Low complexity" evidence="4">
    <location>
        <begin position="442"/>
        <end position="460"/>
    </location>
</feature>
<dbReference type="InterPro" id="IPR025307">
    <property type="entry name" value="FIIND_dom"/>
</dbReference>
<feature type="region of interest" description="Disordered" evidence="4">
    <location>
        <begin position="426"/>
        <end position="468"/>
    </location>
</feature>
<feature type="region of interest" description="Disordered" evidence="4">
    <location>
        <begin position="488"/>
        <end position="530"/>
    </location>
</feature>
<feature type="domain" description="Pyrin" evidence="5">
    <location>
        <begin position="237"/>
        <end position="312"/>
    </location>
</feature>
<evidence type="ECO:0000256" key="4">
    <source>
        <dbReference type="SAM" id="MobiDB-lite"/>
    </source>
</evidence>
<accession>A0AAZ3QNZ3</accession>
<protein>
    <submittedName>
        <fullName evidence="7">Uncharacterized protein</fullName>
    </submittedName>
</protein>
<dbReference type="AlphaFoldDB" id="A0AAZ3QNZ3"/>
<evidence type="ECO:0000256" key="3">
    <source>
        <dbReference type="ARBA" id="ARBA00022737"/>
    </source>
</evidence>
<feature type="compositionally biased region" description="Basic and acidic residues" evidence="4">
    <location>
        <begin position="889"/>
        <end position="898"/>
    </location>
</feature>
<evidence type="ECO:0000256" key="1">
    <source>
        <dbReference type="ARBA" id="ARBA00004514"/>
    </source>
</evidence>
<feature type="domain" description="FIIND" evidence="6">
    <location>
        <begin position="547"/>
        <end position="832"/>
    </location>
</feature>
<keyword evidence="3" id="KW-0677">Repeat</keyword>
<dbReference type="KEGG" id="otw:112239070"/>